<dbReference type="InterPro" id="IPR001929">
    <property type="entry name" value="Germin"/>
</dbReference>
<dbReference type="GO" id="GO:0030145">
    <property type="term" value="F:manganese ion binding"/>
    <property type="evidence" value="ECO:0007669"/>
    <property type="project" value="UniProtKB-UniRule"/>
</dbReference>
<organism evidence="11">
    <name type="scientific">Selaginella moellendorffii</name>
    <name type="common">Spikemoss</name>
    <dbReference type="NCBI Taxonomy" id="88036"/>
    <lineage>
        <taxon>Eukaryota</taxon>
        <taxon>Viridiplantae</taxon>
        <taxon>Streptophyta</taxon>
        <taxon>Embryophyta</taxon>
        <taxon>Tracheophyta</taxon>
        <taxon>Lycopodiopsida</taxon>
        <taxon>Selaginellales</taxon>
        <taxon>Selaginellaceae</taxon>
        <taxon>Selaginella</taxon>
    </lineage>
</organism>
<evidence type="ECO:0000313" key="10">
    <source>
        <dbReference type="EMBL" id="EFJ23493.1"/>
    </source>
</evidence>
<evidence type="ECO:0000256" key="6">
    <source>
        <dbReference type="ARBA" id="ARBA00023211"/>
    </source>
</evidence>
<evidence type="ECO:0000256" key="8">
    <source>
        <dbReference type="RuleBase" id="RU366015"/>
    </source>
</evidence>
<dbReference type="HOGENOM" id="CLU_1306685_0_0_1"/>
<reference evidence="10 11" key="1">
    <citation type="journal article" date="2011" name="Science">
        <title>The Selaginella genome identifies genetic changes associated with the evolution of vascular plants.</title>
        <authorList>
            <person name="Banks J.A."/>
            <person name="Nishiyama T."/>
            <person name="Hasebe M."/>
            <person name="Bowman J.L."/>
            <person name="Gribskov M."/>
            <person name="dePamphilis C."/>
            <person name="Albert V.A."/>
            <person name="Aono N."/>
            <person name="Aoyama T."/>
            <person name="Ambrose B.A."/>
            <person name="Ashton N.W."/>
            <person name="Axtell M.J."/>
            <person name="Barker E."/>
            <person name="Barker M.S."/>
            <person name="Bennetzen J.L."/>
            <person name="Bonawitz N.D."/>
            <person name="Chapple C."/>
            <person name="Cheng C."/>
            <person name="Correa L.G."/>
            <person name="Dacre M."/>
            <person name="DeBarry J."/>
            <person name="Dreyer I."/>
            <person name="Elias M."/>
            <person name="Engstrom E.M."/>
            <person name="Estelle M."/>
            <person name="Feng L."/>
            <person name="Finet C."/>
            <person name="Floyd S.K."/>
            <person name="Frommer W.B."/>
            <person name="Fujita T."/>
            <person name="Gramzow L."/>
            <person name="Gutensohn M."/>
            <person name="Harholt J."/>
            <person name="Hattori M."/>
            <person name="Heyl A."/>
            <person name="Hirai T."/>
            <person name="Hiwatashi Y."/>
            <person name="Ishikawa M."/>
            <person name="Iwata M."/>
            <person name="Karol K.G."/>
            <person name="Koehler B."/>
            <person name="Kolukisaoglu U."/>
            <person name="Kubo M."/>
            <person name="Kurata T."/>
            <person name="Lalonde S."/>
            <person name="Li K."/>
            <person name="Li Y."/>
            <person name="Litt A."/>
            <person name="Lyons E."/>
            <person name="Manning G."/>
            <person name="Maruyama T."/>
            <person name="Michael T.P."/>
            <person name="Mikami K."/>
            <person name="Miyazaki S."/>
            <person name="Morinaga S."/>
            <person name="Murata T."/>
            <person name="Mueller-Roeber B."/>
            <person name="Nelson D.R."/>
            <person name="Obara M."/>
            <person name="Oguri Y."/>
            <person name="Olmstead R.G."/>
            <person name="Onodera N."/>
            <person name="Petersen B.L."/>
            <person name="Pils B."/>
            <person name="Prigge M."/>
            <person name="Rensing S.A."/>
            <person name="Riano-Pachon D.M."/>
            <person name="Roberts A.W."/>
            <person name="Sato Y."/>
            <person name="Scheller H.V."/>
            <person name="Schulz B."/>
            <person name="Schulz C."/>
            <person name="Shakirov E.V."/>
            <person name="Shibagaki N."/>
            <person name="Shinohara N."/>
            <person name="Shippen D.E."/>
            <person name="Soerensen I."/>
            <person name="Sotooka R."/>
            <person name="Sugimoto N."/>
            <person name="Sugita M."/>
            <person name="Sumikawa N."/>
            <person name="Tanurdzic M."/>
            <person name="Theissen G."/>
            <person name="Ulvskov P."/>
            <person name="Wakazuki S."/>
            <person name="Weng J.K."/>
            <person name="Willats W.W."/>
            <person name="Wipf D."/>
            <person name="Wolf P.G."/>
            <person name="Yang L."/>
            <person name="Zimmer A.D."/>
            <person name="Zhu Q."/>
            <person name="Mitros T."/>
            <person name="Hellsten U."/>
            <person name="Loque D."/>
            <person name="Otillar R."/>
            <person name="Salamov A."/>
            <person name="Schmutz J."/>
            <person name="Shapiro H."/>
            <person name="Lindquist E."/>
            <person name="Lucas S."/>
            <person name="Rokhsar D."/>
            <person name="Grigoriev I.V."/>
        </authorList>
    </citation>
    <scope>NUCLEOTIDE SEQUENCE [LARGE SCALE GENOMIC DNA]</scope>
</reference>
<feature type="binding site" evidence="7">
    <location>
        <position position="152"/>
    </location>
    <ligand>
        <name>Mn(2+)</name>
        <dbReference type="ChEBI" id="CHEBI:29035"/>
    </ligand>
</feature>
<evidence type="ECO:0000256" key="2">
    <source>
        <dbReference type="ARBA" id="ARBA00007456"/>
    </source>
</evidence>
<dbReference type="InterPro" id="IPR011051">
    <property type="entry name" value="RmlC_Cupin_sf"/>
</dbReference>
<comment type="similarity">
    <text evidence="2 8">Belongs to the germin family.</text>
</comment>
<evidence type="ECO:0000256" key="7">
    <source>
        <dbReference type="PIRSR" id="PIRSR601929-2"/>
    </source>
</evidence>
<proteinExistence type="inferred from homology"/>
<dbReference type="PRINTS" id="PR00325">
    <property type="entry name" value="GERMIN"/>
</dbReference>
<keyword evidence="3 8" id="KW-0052">Apoplast</keyword>
<dbReference type="Pfam" id="PF00190">
    <property type="entry name" value="Cupin_1"/>
    <property type="match status" value="1"/>
</dbReference>
<dbReference type="Gene3D" id="2.60.120.10">
    <property type="entry name" value="Jelly Rolls"/>
    <property type="match status" value="1"/>
</dbReference>
<dbReference type="InterPro" id="IPR006045">
    <property type="entry name" value="Cupin_1"/>
</dbReference>
<comment type="subcellular location">
    <subcellularLocation>
        <location evidence="1 8">Secreted</location>
        <location evidence="1 8">Extracellular space</location>
        <location evidence="1 8">Apoplast</location>
    </subcellularLocation>
</comment>
<dbReference type="Proteomes" id="UP000001514">
    <property type="component" value="Unassembled WGS sequence"/>
</dbReference>
<evidence type="ECO:0000259" key="9">
    <source>
        <dbReference type="SMART" id="SM00835"/>
    </source>
</evidence>
<dbReference type="EMBL" id="GL377592">
    <property type="protein sequence ID" value="EFJ23493.1"/>
    <property type="molecule type" value="Genomic_DNA"/>
</dbReference>
<name>D8RW67_SELML</name>
<gene>
    <name evidence="10" type="ORF">SELMODRAFT_415460</name>
</gene>
<dbReference type="GO" id="GO:0048046">
    <property type="term" value="C:apoplast"/>
    <property type="evidence" value="ECO:0007669"/>
    <property type="project" value="UniProtKB-SubCell"/>
</dbReference>
<dbReference type="SUPFAM" id="SSF51182">
    <property type="entry name" value="RmlC-like cupins"/>
    <property type="match status" value="1"/>
</dbReference>
<keyword evidence="4 8" id="KW-0964">Secreted</keyword>
<evidence type="ECO:0000256" key="5">
    <source>
        <dbReference type="ARBA" id="ARBA00022723"/>
    </source>
</evidence>
<dbReference type="InParanoid" id="D8RW67"/>
<dbReference type="PANTHER" id="PTHR31238">
    <property type="entry name" value="GERMIN-LIKE PROTEIN SUBFAMILY 3 MEMBER 3"/>
    <property type="match status" value="1"/>
</dbReference>
<keyword evidence="5 7" id="KW-0479">Metal-binding</keyword>
<dbReference type="SMART" id="SM00835">
    <property type="entry name" value="Cupin_1"/>
    <property type="match status" value="1"/>
</dbReference>
<dbReference type="InterPro" id="IPR014710">
    <property type="entry name" value="RmlC-like_jellyroll"/>
</dbReference>
<feature type="domain" description="Cupin type-1" evidence="9">
    <location>
        <begin position="72"/>
        <end position="171"/>
    </location>
</feature>
<keyword evidence="11" id="KW-1185">Reference proteome</keyword>
<accession>D8RW67</accession>
<dbReference type="AlphaFoldDB" id="D8RW67"/>
<evidence type="ECO:0000256" key="1">
    <source>
        <dbReference type="ARBA" id="ARBA00004271"/>
    </source>
</evidence>
<protein>
    <recommendedName>
        <fullName evidence="8">Germin-like protein</fullName>
    </recommendedName>
</protein>
<dbReference type="Gramene" id="EFJ23493">
    <property type="protein sequence ID" value="EFJ23493"/>
    <property type="gene ID" value="SELMODRAFT_415460"/>
</dbReference>
<sequence>MTKHLREDNNANFLLSLINLQESCTHLCLLYKFCLPIPILFETFVWQISTIRSSTSKPYANVTIDDSVFSGLLTPADPSLGPSGTSVTPAFVETFPGLHRLLGSTLWRVASSAFVYITRGRLYAGFIDTANRAFARVYSKGEVMIFPRGLIHWQLNVSSVGFCRAKQREARVSDHSSAHVREWCRGRSSPKGISAGRSDCTQACRRVCSHR</sequence>
<evidence type="ECO:0000256" key="3">
    <source>
        <dbReference type="ARBA" id="ARBA00022523"/>
    </source>
</evidence>
<evidence type="ECO:0000256" key="4">
    <source>
        <dbReference type="ARBA" id="ARBA00022525"/>
    </source>
</evidence>
<keyword evidence="6 7" id="KW-0464">Manganese</keyword>
<evidence type="ECO:0000313" key="11">
    <source>
        <dbReference type="Proteomes" id="UP000001514"/>
    </source>
</evidence>
<dbReference type="KEGG" id="smo:SELMODRAFT_415460"/>